<feature type="transmembrane region" description="Helical" evidence="1">
    <location>
        <begin position="124"/>
        <end position="143"/>
    </location>
</feature>
<feature type="transmembrane region" description="Helical" evidence="1">
    <location>
        <begin position="21"/>
        <end position="47"/>
    </location>
</feature>
<evidence type="ECO:0000313" key="2">
    <source>
        <dbReference type="EMBL" id="KKO08582.1"/>
    </source>
</evidence>
<proteinExistence type="predicted"/>
<sequence>MAVIRDGMRKQPIRKKPRGPSMALRVLNVLFSTAVAATFAGGAAYAVLGGIDGYLPEQISAGFVGVTGFFGALLIVRHAFKDSNPLSLIILLAVAAGFAALIEYGGEQILPENAQLTRLRRPDIIDAAMFYGAAYLMIWERGVRTDLGNDDIIDMFRSIFCIWPMFLYIVLLLGLEFLIW</sequence>
<reference evidence="2" key="1">
    <citation type="journal article" date="2015" name="Nature">
        <title>Complex archaea that bridge the gap between prokaryotes and eukaryotes.</title>
        <authorList>
            <person name="Spang A."/>
            <person name="Saw J.H."/>
            <person name="Jorgensen S.L."/>
            <person name="Zaremba-Niedzwiedzka K."/>
            <person name="Martijn J."/>
            <person name="Lind A.E."/>
            <person name="van Eijk R."/>
            <person name="Schleper C."/>
            <person name="Guy L."/>
            <person name="Ettema T.J."/>
        </authorList>
    </citation>
    <scope>NUCLEOTIDE SEQUENCE</scope>
</reference>
<keyword evidence="1" id="KW-1133">Transmembrane helix</keyword>
<feature type="transmembrane region" description="Helical" evidence="1">
    <location>
        <begin position="155"/>
        <end position="179"/>
    </location>
</feature>
<feature type="transmembrane region" description="Helical" evidence="1">
    <location>
        <begin position="88"/>
        <end position="104"/>
    </location>
</feature>
<keyword evidence="1" id="KW-0472">Membrane</keyword>
<gene>
    <name evidence="2" type="ORF">LCGC14_0045220</name>
</gene>
<name>A0A0F9Y9E5_9ZZZZ</name>
<evidence type="ECO:0000256" key="1">
    <source>
        <dbReference type="SAM" id="Phobius"/>
    </source>
</evidence>
<accession>A0A0F9Y9E5</accession>
<dbReference type="EMBL" id="LAZR01000009">
    <property type="protein sequence ID" value="KKO08582.1"/>
    <property type="molecule type" value="Genomic_DNA"/>
</dbReference>
<dbReference type="AlphaFoldDB" id="A0A0F9Y9E5"/>
<feature type="transmembrane region" description="Helical" evidence="1">
    <location>
        <begin position="59"/>
        <end position="76"/>
    </location>
</feature>
<protein>
    <submittedName>
        <fullName evidence="2">Uncharacterized protein</fullName>
    </submittedName>
</protein>
<keyword evidence="1" id="KW-0812">Transmembrane</keyword>
<comment type="caution">
    <text evidence="2">The sequence shown here is derived from an EMBL/GenBank/DDBJ whole genome shotgun (WGS) entry which is preliminary data.</text>
</comment>
<organism evidence="2">
    <name type="scientific">marine sediment metagenome</name>
    <dbReference type="NCBI Taxonomy" id="412755"/>
    <lineage>
        <taxon>unclassified sequences</taxon>
        <taxon>metagenomes</taxon>
        <taxon>ecological metagenomes</taxon>
    </lineage>
</organism>